<accession>A0AAJ7J812</accession>
<feature type="coiled-coil region" evidence="2">
    <location>
        <begin position="183"/>
        <end position="220"/>
    </location>
</feature>
<keyword evidence="5" id="KW-1185">Reference proteome</keyword>
<evidence type="ECO:0000259" key="4">
    <source>
        <dbReference type="PROSITE" id="PS50076"/>
    </source>
</evidence>
<reference evidence="6" key="1">
    <citation type="submission" date="2025-08" db="UniProtKB">
        <authorList>
            <consortium name="RefSeq"/>
        </authorList>
    </citation>
    <scope>IDENTIFICATION</scope>
    <source>
        <tissue evidence="6">Whole body</tissue>
    </source>
</reference>
<organism evidence="5 6">
    <name type="scientific">Ceratina calcarata</name>
    <dbReference type="NCBI Taxonomy" id="156304"/>
    <lineage>
        <taxon>Eukaryota</taxon>
        <taxon>Metazoa</taxon>
        <taxon>Ecdysozoa</taxon>
        <taxon>Arthropoda</taxon>
        <taxon>Hexapoda</taxon>
        <taxon>Insecta</taxon>
        <taxon>Pterygota</taxon>
        <taxon>Neoptera</taxon>
        <taxon>Endopterygota</taxon>
        <taxon>Hymenoptera</taxon>
        <taxon>Apocrita</taxon>
        <taxon>Aculeata</taxon>
        <taxon>Apoidea</taxon>
        <taxon>Anthophila</taxon>
        <taxon>Apidae</taxon>
        <taxon>Ceratina</taxon>
        <taxon>Zadontomerus</taxon>
    </lineage>
</organism>
<evidence type="ECO:0000313" key="5">
    <source>
        <dbReference type="Proteomes" id="UP000694925"/>
    </source>
</evidence>
<evidence type="ECO:0000256" key="1">
    <source>
        <dbReference type="ARBA" id="ARBA00022553"/>
    </source>
</evidence>
<dbReference type="SMART" id="SM00271">
    <property type="entry name" value="DnaJ"/>
    <property type="match status" value="1"/>
</dbReference>
<dbReference type="PRINTS" id="PR00625">
    <property type="entry name" value="JDOMAIN"/>
</dbReference>
<dbReference type="InterPro" id="IPR001623">
    <property type="entry name" value="DnaJ_domain"/>
</dbReference>
<dbReference type="PANTHER" id="PTHR44144">
    <property type="entry name" value="DNAJ HOMOLOG SUBFAMILY C MEMBER 9"/>
    <property type="match status" value="1"/>
</dbReference>
<dbReference type="KEGG" id="ccal:108628803"/>
<evidence type="ECO:0000256" key="2">
    <source>
        <dbReference type="SAM" id="Coils"/>
    </source>
</evidence>
<dbReference type="SUPFAM" id="SSF46565">
    <property type="entry name" value="Chaperone J-domain"/>
    <property type="match status" value="1"/>
</dbReference>
<name>A0AAJ7J812_9HYME</name>
<dbReference type="Gene3D" id="1.10.287.110">
    <property type="entry name" value="DnaJ domain"/>
    <property type="match status" value="1"/>
</dbReference>
<sequence length="277" mass="32569">MTSLLDLCEQYFGARDFYEVLKIPRTANDKQVKKAYHQLSLLVHPDRVEESIKAEATEKFKVLGRIHSILSDSEKRKIYDQSGEYDEESEEVMMRNWADYWKTLFKKISVEDINNYEKKYKGSEIEIKDLKRAYVDSKGDMDYILESVPFTDCDDEPRIHSIIRDLIEKNEVPEYKAFTEEDEKKKQRRKRKWAKEAEEAERLEKMLKIENEENAAANDLTLAIQKRNQARAGQSDKFFDSLIDKYAKMAEKPTRKKSTPTRGTKAAKTAKKTKKRT</sequence>
<protein>
    <submittedName>
        <fullName evidence="6">DnaJ homolog subfamily C member 9</fullName>
    </submittedName>
</protein>
<dbReference type="FunFam" id="1.10.287.110:FF:000035">
    <property type="entry name" value="DnaJ homolog subfamily C member 9"/>
    <property type="match status" value="1"/>
</dbReference>
<keyword evidence="2" id="KW-0175">Coiled coil</keyword>
<dbReference type="InterPro" id="IPR036869">
    <property type="entry name" value="J_dom_sf"/>
</dbReference>
<feature type="domain" description="J" evidence="4">
    <location>
        <begin position="16"/>
        <end position="83"/>
    </location>
</feature>
<dbReference type="PROSITE" id="PS00636">
    <property type="entry name" value="DNAJ_1"/>
    <property type="match status" value="1"/>
</dbReference>
<dbReference type="AlphaFoldDB" id="A0AAJ7J812"/>
<evidence type="ECO:0000313" key="6">
    <source>
        <dbReference type="RefSeq" id="XP_017886465.1"/>
    </source>
</evidence>
<dbReference type="GO" id="GO:0005634">
    <property type="term" value="C:nucleus"/>
    <property type="evidence" value="ECO:0007669"/>
    <property type="project" value="TreeGrafter"/>
</dbReference>
<dbReference type="InterPro" id="IPR018253">
    <property type="entry name" value="DnaJ_domain_CS"/>
</dbReference>
<proteinExistence type="predicted"/>
<gene>
    <name evidence="6" type="primary">LOC108628803</name>
</gene>
<dbReference type="Pfam" id="PF00226">
    <property type="entry name" value="DnaJ"/>
    <property type="match status" value="1"/>
</dbReference>
<dbReference type="RefSeq" id="XP_017886465.1">
    <property type="nucleotide sequence ID" value="XM_018030976.2"/>
</dbReference>
<dbReference type="PANTHER" id="PTHR44144:SF1">
    <property type="entry name" value="DNAJ HOMOLOG SUBFAMILY C MEMBER 9"/>
    <property type="match status" value="1"/>
</dbReference>
<evidence type="ECO:0000256" key="3">
    <source>
        <dbReference type="SAM" id="MobiDB-lite"/>
    </source>
</evidence>
<feature type="region of interest" description="Disordered" evidence="3">
    <location>
        <begin position="250"/>
        <end position="277"/>
    </location>
</feature>
<dbReference type="GeneID" id="108628803"/>
<dbReference type="Proteomes" id="UP000694925">
    <property type="component" value="Unplaced"/>
</dbReference>
<keyword evidence="1" id="KW-0597">Phosphoprotein</keyword>
<dbReference type="GO" id="GO:0031072">
    <property type="term" value="F:heat shock protein binding"/>
    <property type="evidence" value="ECO:0007669"/>
    <property type="project" value="TreeGrafter"/>
</dbReference>
<dbReference type="InterPro" id="IPR056453">
    <property type="entry name" value="HTH_DNAJC9"/>
</dbReference>
<dbReference type="GO" id="GO:0005737">
    <property type="term" value="C:cytoplasm"/>
    <property type="evidence" value="ECO:0007669"/>
    <property type="project" value="TreeGrafter"/>
</dbReference>
<dbReference type="CDD" id="cd06257">
    <property type="entry name" value="DnaJ"/>
    <property type="match status" value="1"/>
</dbReference>
<dbReference type="Pfam" id="PF23302">
    <property type="entry name" value="HTH_DNAJC9"/>
    <property type="match status" value="1"/>
</dbReference>
<dbReference type="InterPro" id="IPR052594">
    <property type="entry name" value="J_domain-containing_protein"/>
</dbReference>
<feature type="compositionally biased region" description="Basic residues" evidence="3">
    <location>
        <begin position="268"/>
        <end position="277"/>
    </location>
</feature>
<dbReference type="PROSITE" id="PS50076">
    <property type="entry name" value="DNAJ_2"/>
    <property type="match status" value="1"/>
</dbReference>